<dbReference type="AlphaFoldDB" id="K7A381"/>
<name>K7A381_9ALTE</name>
<proteinExistence type="predicted"/>
<sequence length="75" mass="8556">MTKKISEGGKIIKAVRLARGYRDRTEFAGRLGFAVNTVYNWESGRSKPSYDDVQMIVDYLHFNMIEARELAKNAA</sequence>
<dbReference type="InterPro" id="IPR001387">
    <property type="entry name" value="Cro/C1-type_HTH"/>
</dbReference>
<dbReference type="OrthoDB" id="6386916at2"/>
<evidence type="ECO:0000313" key="3">
    <source>
        <dbReference type="Proteomes" id="UP000011864"/>
    </source>
</evidence>
<reference evidence="2 3" key="1">
    <citation type="journal article" date="2013" name="Genome Announc.">
        <title>Complete Genome Sequence of Glaciecola psychrophila Strain 170T.</title>
        <authorList>
            <person name="Yin J."/>
            <person name="Chen J."/>
            <person name="Liu G."/>
            <person name="Yu Y."/>
            <person name="Song L."/>
            <person name="Wang X."/>
            <person name="Qu X."/>
        </authorList>
    </citation>
    <scope>NUCLEOTIDE SEQUENCE [LARGE SCALE GENOMIC DNA]</scope>
    <source>
        <strain evidence="2 3">170</strain>
    </source>
</reference>
<dbReference type="InterPro" id="IPR010982">
    <property type="entry name" value="Lambda_DNA-bd_dom_sf"/>
</dbReference>
<dbReference type="eggNOG" id="COG2944">
    <property type="taxonomic scope" value="Bacteria"/>
</dbReference>
<dbReference type="PATRIC" id="fig|1129794.4.peg.2388"/>
<dbReference type="GO" id="GO:0003677">
    <property type="term" value="F:DNA binding"/>
    <property type="evidence" value="ECO:0007669"/>
    <property type="project" value="InterPro"/>
</dbReference>
<dbReference type="Proteomes" id="UP000011864">
    <property type="component" value="Chromosome"/>
</dbReference>
<organism evidence="2 3">
    <name type="scientific">Paraglaciecola psychrophila 170</name>
    <dbReference type="NCBI Taxonomy" id="1129794"/>
    <lineage>
        <taxon>Bacteria</taxon>
        <taxon>Pseudomonadati</taxon>
        <taxon>Pseudomonadota</taxon>
        <taxon>Gammaproteobacteria</taxon>
        <taxon>Alteromonadales</taxon>
        <taxon>Alteromonadaceae</taxon>
        <taxon>Paraglaciecola</taxon>
    </lineage>
</organism>
<dbReference type="Gene3D" id="1.10.260.40">
    <property type="entry name" value="lambda repressor-like DNA-binding domains"/>
    <property type="match status" value="1"/>
</dbReference>
<accession>K7A381</accession>
<dbReference type="Pfam" id="PF01381">
    <property type="entry name" value="HTH_3"/>
    <property type="match status" value="1"/>
</dbReference>
<dbReference type="CDD" id="cd00093">
    <property type="entry name" value="HTH_XRE"/>
    <property type="match status" value="1"/>
</dbReference>
<protein>
    <recommendedName>
        <fullName evidence="1">HTH cro/C1-type domain-containing protein</fullName>
    </recommendedName>
</protein>
<evidence type="ECO:0000313" key="2">
    <source>
        <dbReference type="EMBL" id="AGH44517.1"/>
    </source>
</evidence>
<dbReference type="STRING" id="1129794.C427_2408"/>
<feature type="domain" description="HTH cro/C1-type" evidence="1">
    <location>
        <begin position="12"/>
        <end position="67"/>
    </location>
</feature>
<dbReference type="RefSeq" id="WP_007636496.1">
    <property type="nucleotide sequence ID" value="NC_020514.1"/>
</dbReference>
<dbReference type="SMART" id="SM00530">
    <property type="entry name" value="HTH_XRE"/>
    <property type="match status" value="1"/>
</dbReference>
<dbReference type="HOGENOM" id="CLU_2667780_0_0_6"/>
<dbReference type="PROSITE" id="PS50943">
    <property type="entry name" value="HTH_CROC1"/>
    <property type="match status" value="1"/>
</dbReference>
<evidence type="ECO:0000259" key="1">
    <source>
        <dbReference type="PROSITE" id="PS50943"/>
    </source>
</evidence>
<dbReference type="EMBL" id="CP003837">
    <property type="protein sequence ID" value="AGH44517.1"/>
    <property type="molecule type" value="Genomic_DNA"/>
</dbReference>
<dbReference type="KEGG" id="gps:C427_2408"/>
<keyword evidence="3" id="KW-1185">Reference proteome</keyword>
<gene>
    <name evidence="2" type="ORF">C427_2408</name>
</gene>
<dbReference type="SUPFAM" id="SSF47413">
    <property type="entry name" value="lambda repressor-like DNA-binding domains"/>
    <property type="match status" value="1"/>
</dbReference>